<dbReference type="FunFam" id="3.80.10.10:FF:001167">
    <property type="entry name" value="Chaoptin"/>
    <property type="match status" value="1"/>
</dbReference>
<evidence type="ECO:0000256" key="3">
    <source>
        <dbReference type="ARBA" id="ARBA00022614"/>
    </source>
</evidence>
<evidence type="ECO:0000256" key="8">
    <source>
        <dbReference type="SAM" id="Phobius"/>
    </source>
</evidence>
<feature type="transmembrane region" description="Helical" evidence="8">
    <location>
        <begin position="35"/>
        <end position="55"/>
    </location>
</feature>
<evidence type="ECO:0000256" key="7">
    <source>
        <dbReference type="ARBA" id="ARBA00023180"/>
    </source>
</evidence>
<organism evidence="9">
    <name type="scientific">Timema bartmani</name>
    <dbReference type="NCBI Taxonomy" id="61472"/>
    <lineage>
        <taxon>Eukaryota</taxon>
        <taxon>Metazoa</taxon>
        <taxon>Ecdysozoa</taxon>
        <taxon>Arthropoda</taxon>
        <taxon>Hexapoda</taxon>
        <taxon>Insecta</taxon>
        <taxon>Pterygota</taxon>
        <taxon>Neoptera</taxon>
        <taxon>Polyneoptera</taxon>
        <taxon>Phasmatodea</taxon>
        <taxon>Timematodea</taxon>
        <taxon>Timematoidea</taxon>
        <taxon>Timematidae</taxon>
        <taxon>Timema</taxon>
    </lineage>
</organism>
<name>A0A7R9ERS4_9NEOP</name>
<evidence type="ECO:0000256" key="4">
    <source>
        <dbReference type="ARBA" id="ARBA00022729"/>
    </source>
</evidence>
<dbReference type="SMART" id="SM00365">
    <property type="entry name" value="LRR_SD22"/>
    <property type="match status" value="13"/>
</dbReference>
<keyword evidence="8" id="KW-1133">Transmembrane helix</keyword>
<dbReference type="FunFam" id="3.80.10.10:FF:000770">
    <property type="entry name" value="Uncharacterized protein"/>
    <property type="match status" value="1"/>
</dbReference>
<dbReference type="SMART" id="SM00369">
    <property type="entry name" value="LRR_TYP"/>
    <property type="match status" value="26"/>
</dbReference>
<protein>
    <recommendedName>
        <fullName evidence="10">Chaoptin</fullName>
    </recommendedName>
</protein>
<accession>A0A7R9ERS4</accession>
<dbReference type="PROSITE" id="PS51450">
    <property type="entry name" value="LRR"/>
    <property type="match status" value="13"/>
</dbReference>
<keyword evidence="3" id="KW-0433">Leucine-rich repeat</keyword>
<evidence type="ECO:0000256" key="5">
    <source>
        <dbReference type="ARBA" id="ARBA00022737"/>
    </source>
</evidence>
<keyword evidence="5" id="KW-0677">Repeat</keyword>
<evidence type="ECO:0000256" key="2">
    <source>
        <dbReference type="ARBA" id="ARBA00022475"/>
    </source>
</evidence>
<evidence type="ECO:0000256" key="6">
    <source>
        <dbReference type="ARBA" id="ARBA00023136"/>
    </source>
</evidence>
<dbReference type="Pfam" id="PF00560">
    <property type="entry name" value="LRR_1"/>
    <property type="match status" value="1"/>
</dbReference>
<dbReference type="InterPro" id="IPR003591">
    <property type="entry name" value="Leu-rich_rpt_typical-subtyp"/>
</dbReference>
<sequence>MLPQRQNKDYDCIHILIPNKLIAIRFNGRMILGSLVKLGYVLVTVSVLLMIWVSLSQGREMEVVQYPPCVFNPLCSCSKAVPDLGIVYCQDVPLPRIPPPINSSKVFMLHLENIGLRSIEPYFLQATGLYRLEISHNPLPDIPSEAFVGLERSLWELELQHNQLMSVPSRAIRHLQKLRRLDLTGNRISEIFPENWRGLENSLQTLILVDNTLSSLPPDAFSNLPNLETLDMSGNDLLGFDPSTFHNGPARLSSLYLADNQLTSIPYQQVSALRLLRTLDLSGNMISHLHSATSEPEQPGVQLSLDTLRLDYNQIQYLPPGSFQHFDILNRTFLDGNPLFMVEADAFRDARIRELSLRDCGVTALSPGAFSGLEPSLQLLDLAGNNLTVLPNHLFHDFDFLRTLYLAENRVAGVNPGDALNGFQYSLYRLDFSGRQMGVTALHDLRRIRNLRSIILSKIPQNQIGPDDFVEFGVDLEEIKIQESNLKTLKNHAFKHVRGLKRLDLSENNIKQVEPDAFVEVTGLSYGLKGYTRVRQLLCRTATFRVNKNQLHGVVSAPGYEPRGSQVQFSAGTLGNHSNGHQGLVGHSLTFLRVAHGFSSSVSSVPSESLKPLVNLQYLDLSNNRLSSMPETSFHFLRKLRILELQDNQLDQVHKGTFQGGIHSSLEKLYLSYNNLNSINTHTFVDLSSLERLHLDDNKINRLERRAFMNMDRLKYLDLRGNKIQSISDEAFQNLPELQTLDLAYNELKGFDFAAMDQVGVLASFRLNMSHNRMQSLEVNVSSLSGREGGLFHSNIKVLDLSHNNISWIARGYLRPLEISVTHLYLGNNALQNATREVFGNMPHLQWLDLSGNSISELDFDVFRNTRRLQVVRLDRNLLTDIPSELFRSLSSLRVVDLSSNRLRNLPDGLFMDEGMESLTVSHNQLGRVPASCLGTSAAATLVEMDLSHNLIASLQGSEMFNRLRVTITCWRSFISFLLHNFTSSLLRVNITCWRSFISFLLHNFTSSLQGVELPNRLRSLSRLDLSSNKITRIDDGTFSPLNRLAHLDLSHNQGMLVENKGRGFKGLEDSLLYLGLANCSMGSVPELPLHGLRSLDLSHNYFPDMPLEMTVNMTSLRRLDLSYNELSTVPMVAQSLPQLRELSLAGNPITSLTNTTMIGGAQRLKELDIRQLPLNFFETGALSKMTSLRTLHLSPFKGVRHFNIPQVILSNSGLRQLHVELVADAFVPDGVAPFLVFVSVFRHFLGVPAATLTNWHLRLFQTHHRERLVRRESFLTSLLDWVDKILYFLTASLISARVSGNPQFATIPRVSAMGASSFLLRTVGYPKGFGFCQRVFRCHEHPGLQDEMNGVLPGKVRNITMSGEQLRSLPHNLLQGVRSPRLHFVVRNSSLDVVPRSVFQEAGWARNLTVDVRHNSLRTLGNPSTADFPGLPRATFLTDLQVADNRWSCDCDIGWVEVWQRKKRQYLCGEEDSEERTTCRRIDDDLRLARCANKNNASLIEVLKADVECGWGSSAGGPDVTTPLVVIAGIIAMFANI</sequence>
<evidence type="ECO:0008006" key="10">
    <source>
        <dbReference type="Google" id="ProtNLM"/>
    </source>
</evidence>
<dbReference type="GO" id="GO:0005886">
    <property type="term" value="C:plasma membrane"/>
    <property type="evidence" value="ECO:0007669"/>
    <property type="project" value="UniProtKB-SubCell"/>
</dbReference>
<proteinExistence type="predicted"/>
<dbReference type="FunFam" id="3.80.10.10:FF:001164">
    <property type="entry name" value="GH01279p"/>
    <property type="match status" value="1"/>
</dbReference>
<dbReference type="PANTHER" id="PTHR24373:SF387">
    <property type="entry name" value="LEUCINE-RICH REPEATS AND IMMUNOGLOBULIN-LIKE DOMAINS PROTEIN SMA-10"/>
    <property type="match status" value="1"/>
</dbReference>
<evidence type="ECO:0000313" key="9">
    <source>
        <dbReference type="EMBL" id="CAD7439637.1"/>
    </source>
</evidence>
<dbReference type="PRINTS" id="PR00019">
    <property type="entry name" value="LEURICHRPT"/>
</dbReference>
<dbReference type="GO" id="GO:0048468">
    <property type="term" value="P:cell development"/>
    <property type="evidence" value="ECO:0007669"/>
    <property type="project" value="UniProtKB-ARBA"/>
</dbReference>
<keyword evidence="7" id="KW-0325">Glycoprotein</keyword>
<dbReference type="PANTHER" id="PTHR24373">
    <property type="entry name" value="SLIT RELATED LEUCINE-RICH REPEAT NEURONAL PROTEIN"/>
    <property type="match status" value="1"/>
</dbReference>
<dbReference type="InterPro" id="IPR001611">
    <property type="entry name" value="Leu-rich_rpt"/>
</dbReference>
<dbReference type="InterPro" id="IPR032675">
    <property type="entry name" value="LRR_dom_sf"/>
</dbReference>
<dbReference type="Pfam" id="PF13855">
    <property type="entry name" value="LRR_8"/>
    <property type="match status" value="9"/>
</dbReference>
<dbReference type="EMBL" id="OD564741">
    <property type="protein sequence ID" value="CAD7439637.1"/>
    <property type="molecule type" value="Genomic_DNA"/>
</dbReference>
<reference evidence="9" key="1">
    <citation type="submission" date="2020-11" db="EMBL/GenBank/DDBJ databases">
        <authorList>
            <person name="Tran Van P."/>
        </authorList>
    </citation>
    <scope>NUCLEOTIDE SEQUENCE</scope>
</reference>
<keyword evidence="8" id="KW-0812">Transmembrane</keyword>
<keyword evidence="4" id="KW-0732">Signal</keyword>
<evidence type="ECO:0000256" key="1">
    <source>
        <dbReference type="ARBA" id="ARBA00004236"/>
    </source>
</evidence>
<comment type="subcellular location">
    <subcellularLocation>
        <location evidence="1">Cell membrane</location>
    </subcellularLocation>
</comment>
<dbReference type="SMART" id="SM00364">
    <property type="entry name" value="LRR_BAC"/>
    <property type="match status" value="9"/>
</dbReference>
<gene>
    <name evidence="9" type="ORF">TBIB3V08_LOCUS2186</name>
</gene>
<keyword evidence="2" id="KW-1003">Cell membrane</keyword>
<dbReference type="SUPFAM" id="SSF52058">
    <property type="entry name" value="L domain-like"/>
    <property type="match status" value="2"/>
</dbReference>
<dbReference type="Gene3D" id="3.80.10.10">
    <property type="entry name" value="Ribonuclease Inhibitor"/>
    <property type="match status" value="8"/>
</dbReference>
<dbReference type="SUPFAM" id="SSF52047">
    <property type="entry name" value="RNI-like"/>
    <property type="match status" value="2"/>
</dbReference>
<dbReference type="InterPro" id="IPR050328">
    <property type="entry name" value="Dev_Immune_Receptor"/>
</dbReference>
<keyword evidence="6 8" id="KW-0472">Membrane</keyword>